<protein>
    <recommendedName>
        <fullName evidence="9">Membrane-spanning 4-domains subfamily A member 4A-like</fullName>
    </recommendedName>
</protein>
<evidence type="ECO:0000256" key="1">
    <source>
        <dbReference type="ARBA" id="ARBA00004141"/>
    </source>
</evidence>
<evidence type="ECO:0000256" key="6">
    <source>
        <dbReference type="SAM" id="Phobius"/>
    </source>
</evidence>
<dbReference type="GeneTree" id="ENSGT01080000258118"/>
<feature type="transmembrane region" description="Helical" evidence="6">
    <location>
        <begin position="115"/>
        <end position="138"/>
    </location>
</feature>
<dbReference type="PANTHER" id="PTHR23320">
    <property type="entry name" value="MEMBRANE-SPANNING 4-DOMAINS SUBFAMILY A MS4A -RELATED"/>
    <property type="match status" value="1"/>
</dbReference>
<dbReference type="Ensembl" id="ENSPNAT00000012401.2">
    <property type="protein sequence ID" value="ENSPNAP00000023564.1"/>
    <property type="gene ID" value="ENSPNAG00000008088.2"/>
</dbReference>
<name>A0A3B4DKV9_PYGNA</name>
<feature type="transmembrane region" description="Helical" evidence="6">
    <location>
        <begin position="166"/>
        <end position="188"/>
    </location>
</feature>
<dbReference type="RefSeq" id="XP_017568603.1">
    <property type="nucleotide sequence ID" value="XM_017713114.2"/>
</dbReference>
<dbReference type="GeneID" id="108436564"/>
<keyword evidence="8" id="KW-1185">Reference proteome</keyword>
<dbReference type="Proteomes" id="UP001501920">
    <property type="component" value="Chromosome 3"/>
</dbReference>
<keyword evidence="3 6" id="KW-0812">Transmembrane</keyword>
<evidence type="ECO:0000313" key="8">
    <source>
        <dbReference type="Proteomes" id="UP001501920"/>
    </source>
</evidence>
<sequence length="236" mass="25308">MATSVTAAAHGVRVVTHIIPLDTPAPPCPTESKESQMKSSLPHMTRLFLKAEPVALGTLQVFVGFVMIAVGIITLVAGTQHGEVPLGLGISCIICGSVTLAAHKGTSLRLIKSTLALNIIGTLLSISGICYFCVELAIRPDLDDFSYRGYWDYWYMAMRFTTIQDGLNGVLLVFSVLEVCVCITLVVFSCKASRPASETKMVVKVQTSDQLCYGSHDALLTGKDVGACDHPPAYEP</sequence>
<evidence type="ECO:0000313" key="7">
    <source>
        <dbReference type="Ensembl" id="ENSPNAP00000023564.1"/>
    </source>
</evidence>
<accession>A0A3B4DKV9</accession>
<reference evidence="7 8" key="1">
    <citation type="submission" date="2020-10" db="EMBL/GenBank/DDBJ databases">
        <title>Pygocentrus nattereri (red-bellied piranha) genome, fPygNat1, primary haplotype.</title>
        <authorList>
            <person name="Myers G."/>
            <person name="Meyer A."/>
            <person name="Karagic N."/>
            <person name="Pippel M."/>
            <person name="Winkler S."/>
            <person name="Tracey A."/>
            <person name="Wood J."/>
            <person name="Formenti G."/>
            <person name="Howe K."/>
            <person name="Fedrigo O."/>
            <person name="Jarvis E.D."/>
        </authorList>
    </citation>
    <scope>NUCLEOTIDE SEQUENCE [LARGE SCALE GENOMIC DNA]</scope>
</reference>
<organism evidence="7 8">
    <name type="scientific">Pygocentrus nattereri</name>
    <name type="common">Red-bellied piranha</name>
    <dbReference type="NCBI Taxonomy" id="42514"/>
    <lineage>
        <taxon>Eukaryota</taxon>
        <taxon>Metazoa</taxon>
        <taxon>Chordata</taxon>
        <taxon>Craniata</taxon>
        <taxon>Vertebrata</taxon>
        <taxon>Euteleostomi</taxon>
        <taxon>Actinopterygii</taxon>
        <taxon>Neopterygii</taxon>
        <taxon>Teleostei</taxon>
        <taxon>Ostariophysi</taxon>
        <taxon>Characiformes</taxon>
        <taxon>Characoidei</taxon>
        <taxon>Pygocentrus</taxon>
    </lineage>
</organism>
<reference evidence="7" key="3">
    <citation type="submission" date="2025-09" db="UniProtKB">
        <authorList>
            <consortium name="Ensembl"/>
        </authorList>
    </citation>
    <scope>IDENTIFICATION</scope>
</reference>
<dbReference type="OMA" id="IMFNILE"/>
<evidence type="ECO:0000256" key="2">
    <source>
        <dbReference type="ARBA" id="ARBA00009565"/>
    </source>
</evidence>
<evidence type="ECO:0000256" key="4">
    <source>
        <dbReference type="ARBA" id="ARBA00022989"/>
    </source>
</evidence>
<comment type="subcellular location">
    <subcellularLocation>
        <location evidence="1">Membrane</location>
        <topology evidence="1">Multi-pass membrane protein</topology>
    </subcellularLocation>
</comment>
<dbReference type="InterPro" id="IPR030417">
    <property type="entry name" value="MS4A"/>
</dbReference>
<dbReference type="InterPro" id="IPR007237">
    <property type="entry name" value="CD20-like"/>
</dbReference>
<reference evidence="7" key="2">
    <citation type="submission" date="2025-08" db="UniProtKB">
        <authorList>
            <consortium name="Ensembl"/>
        </authorList>
    </citation>
    <scope>IDENTIFICATION</scope>
</reference>
<dbReference type="PANTHER" id="PTHR23320:SF128">
    <property type="entry name" value="MEMBRANE-SPANNING 4-DOMAINS SUBFAMILY A MEMBER 4A"/>
    <property type="match status" value="1"/>
</dbReference>
<feature type="transmembrane region" description="Helical" evidence="6">
    <location>
        <begin position="84"/>
        <end position="103"/>
    </location>
</feature>
<dbReference type="OrthoDB" id="10071849at2759"/>
<dbReference type="AlphaFoldDB" id="A0A3B4DKV9"/>
<keyword evidence="4 6" id="KW-1133">Transmembrane helix</keyword>
<comment type="similarity">
    <text evidence="2">Belongs to the MS4A family.</text>
</comment>
<evidence type="ECO:0000256" key="5">
    <source>
        <dbReference type="ARBA" id="ARBA00023136"/>
    </source>
</evidence>
<evidence type="ECO:0008006" key="9">
    <source>
        <dbReference type="Google" id="ProtNLM"/>
    </source>
</evidence>
<proteinExistence type="inferred from homology"/>
<feature type="transmembrane region" description="Helical" evidence="6">
    <location>
        <begin position="54"/>
        <end position="78"/>
    </location>
</feature>
<dbReference type="GO" id="GO:0016020">
    <property type="term" value="C:membrane"/>
    <property type="evidence" value="ECO:0007669"/>
    <property type="project" value="UniProtKB-SubCell"/>
</dbReference>
<keyword evidence="5 6" id="KW-0472">Membrane</keyword>
<evidence type="ECO:0000256" key="3">
    <source>
        <dbReference type="ARBA" id="ARBA00022692"/>
    </source>
</evidence>
<dbReference type="Pfam" id="PF04103">
    <property type="entry name" value="CD20"/>
    <property type="match status" value="1"/>
</dbReference>